<reference evidence="2 3" key="1">
    <citation type="submission" date="2018-08" db="EMBL/GenBank/DDBJ databases">
        <title>Bacillus chawlae sp. nov., Bacillus glennii sp. nov., and Bacillus saganii sp. nov. Isolated from the Vehicle Assembly Building at Kennedy Space Center where the Viking Spacecraft were Assembled.</title>
        <authorList>
            <person name="Seuylemezian A."/>
            <person name="Vaishampayan P."/>
        </authorList>
    </citation>
    <scope>NUCLEOTIDE SEQUENCE [LARGE SCALE GENOMIC DNA]</scope>
    <source>
        <strain evidence="2 3">V47-23a</strain>
    </source>
</reference>
<proteinExistence type="predicted"/>
<dbReference type="AlphaFoldDB" id="A0A372LE60"/>
<evidence type="ECO:0000259" key="1">
    <source>
        <dbReference type="PROSITE" id="PS51186"/>
    </source>
</evidence>
<dbReference type="OrthoDB" id="46888at2"/>
<dbReference type="EMBL" id="QVTE01000055">
    <property type="protein sequence ID" value="RFU64476.1"/>
    <property type="molecule type" value="Genomic_DNA"/>
</dbReference>
<dbReference type="InterPro" id="IPR016181">
    <property type="entry name" value="Acyl_CoA_acyltransferase"/>
</dbReference>
<dbReference type="Proteomes" id="UP000264541">
    <property type="component" value="Unassembled WGS sequence"/>
</dbReference>
<evidence type="ECO:0000313" key="3">
    <source>
        <dbReference type="Proteomes" id="UP000264541"/>
    </source>
</evidence>
<keyword evidence="3" id="KW-1185">Reference proteome</keyword>
<dbReference type="PROSITE" id="PS51186">
    <property type="entry name" value="GNAT"/>
    <property type="match status" value="1"/>
</dbReference>
<accession>A0A372LE60</accession>
<name>A0A372LE60_9BACI</name>
<dbReference type="GO" id="GO:0016747">
    <property type="term" value="F:acyltransferase activity, transferring groups other than amino-acyl groups"/>
    <property type="evidence" value="ECO:0007669"/>
    <property type="project" value="InterPro"/>
</dbReference>
<dbReference type="SUPFAM" id="SSF55729">
    <property type="entry name" value="Acyl-CoA N-acyltransferases (Nat)"/>
    <property type="match status" value="1"/>
</dbReference>
<protein>
    <submittedName>
        <fullName evidence="2">GNAT family N-acetyltransferase</fullName>
    </submittedName>
</protein>
<evidence type="ECO:0000313" key="2">
    <source>
        <dbReference type="EMBL" id="RFU64476.1"/>
    </source>
</evidence>
<dbReference type="InterPro" id="IPR000182">
    <property type="entry name" value="GNAT_dom"/>
</dbReference>
<gene>
    <name evidence="2" type="ORF">D0469_18120</name>
</gene>
<feature type="domain" description="N-acetyltransferase" evidence="1">
    <location>
        <begin position="3"/>
        <end position="151"/>
    </location>
</feature>
<dbReference type="Gene3D" id="3.40.630.30">
    <property type="match status" value="1"/>
</dbReference>
<organism evidence="2 3">
    <name type="scientific">Peribacillus saganii</name>
    <dbReference type="NCBI Taxonomy" id="2303992"/>
    <lineage>
        <taxon>Bacteria</taxon>
        <taxon>Bacillati</taxon>
        <taxon>Bacillota</taxon>
        <taxon>Bacilli</taxon>
        <taxon>Bacillales</taxon>
        <taxon>Bacillaceae</taxon>
        <taxon>Peribacillus</taxon>
    </lineage>
</organism>
<dbReference type="CDD" id="cd04301">
    <property type="entry name" value="NAT_SF"/>
    <property type="match status" value="1"/>
</dbReference>
<sequence>MLVKLNNANRETAIEILRIQIPAYKAEAAIIGFDGIPQLTDTVETIMDCPETFIGYNLKEELAGCISFTETEQEIDICRLVVHPDHYRKGIARQLVNYIVTELSKDRSIIVSTGALNTPAKNLYKNFGFIEVRDAEVGPGIFITLLEKKQI</sequence>
<dbReference type="Pfam" id="PF00583">
    <property type="entry name" value="Acetyltransf_1"/>
    <property type="match status" value="1"/>
</dbReference>
<dbReference type="RefSeq" id="WP_117328135.1">
    <property type="nucleotide sequence ID" value="NZ_QVTE01000055.1"/>
</dbReference>
<comment type="caution">
    <text evidence="2">The sequence shown here is derived from an EMBL/GenBank/DDBJ whole genome shotgun (WGS) entry which is preliminary data.</text>
</comment>
<keyword evidence="2" id="KW-0808">Transferase</keyword>